<proteinExistence type="predicted"/>
<gene>
    <name evidence="5" type="primary">kpsD</name>
    <name evidence="5" type="ORF">AERO8C_20489</name>
</gene>
<accession>A0A653L3B2</accession>
<dbReference type="EMBL" id="CABWLC010000012">
    <property type="protein sequence ID" value="VXA85444.1"/>
    <property type="molecule type" value="Genomic_DNA"/>
</dbReference>
<sequence>MAQCINLRPQEFTLISTLLSRTRYPGRNRRLTSIHFTIRAASLALVTALIIPPAYGLGVAQEAAPVRKVVSDTQTRDPVFGNWLFRGEFARESFNGFNPDYRIAIGDKLQVQLWGGVEFDQSLLVDHQGNIFLPKVGPVKVAGVRNEQLNDTLLGAITRVYQKNVSVYATLDVSQPVKIFVTGFVNQPGLYAGQSGDSILYFLDKAGGISPERGSYLDVALKRGGKTLRNFNLYQFLLNGNLQPTQLRDGDTLVVAPLRYQSTVRGKVANANKFEMATPHMTLAELLQLARPDADATHIRVSRNQGEDIRMDNYPLSDAATLARVMVSSGDTVEAIADKRYASIAVRIEGEHDSEQEVVLRYGARLGEVLNGLKLTRDADISAIQLYRDSVKVRQKEMLGSSLKAFEASILTARSASDGEASLRKSEADLLMQWVARAKEIEPSGQVVLANAPNLEEVRLEPGDIIRIPRQTNLVMVHGDVMFPNAILADQKRTVADYINLAGGFTQKASNSRILLLHRDGTFSQIEKGELDDSDIRVTPGDEIFVLPQVETKSLQITKDFTSVLYQIAVSAGVLVAL</sequence>
<feature type="domain" description="Soluble ligand binding" evidence="4">
    <location>
        <begin position="475"/>
        <end position="522"/>
    </location>
</feature>
<protein>
    <submittedName>
        <fullName evidence="5">Polysialic acid transport protein KpsD</fullName>
    </submittedName>
</protein>
<keyword evidence="2" id="KW-0472">Membrane</keyword>
<dbReference type="PANTHER" id="PTHR33619">
    <property type="entry name" value="POLYSACCHARIDE EXPORT PROTEIN GFCE-RELATED"/>
    <property type="match status" value="1"/>
</dbReference>
<dbReference type="Pfam" id="PF10531">
    <property type="entry name" value="SLBB"/>
    <property type="match status" value="1"/>
</dbReference>
<evidence type="ECO:0000256" key="2">
    <source>
        <dbReference type="SAM" id="Phobius"/>
    </source>
</evidence>
<evidence type="ECO:0000313" key="6">
    <source>
        <dbReference type="Proteomes" id="UP000439123"/>
    </source>
</evidence>
<reference evidence="5 6" key="1">
    <citation type="submission" date="2019-10" db="EMBL/GenBank/DDBJ databases">
        <authorList>
            <person name="Karimi E."/>
        </authorList>
    </citation>
    <scope>NUCLEOTIDE SEQUENCE [LARGE SCALE GENOMIC DNA]</scope>
    <source>
        <strain evidence="5">Aeromonas sp. 8C</strain>
    </source>
</reference>
<dbReference type="GO" id="GO:0015159">
    <property type="term" value="F:polysaccharide transmembrane transporter activity"/>
    <property type="evidence" value="ECO:0007669"/>
    <property type="project" value="InterPro"/>
</dbReference>
<keyword evidence="2" id="KW-0812">Transmembrane</keyword>
<feature type="transmembrane region" description="Helical" evidence="2">
    <location>
        <begin position="36"/>
        <end position="55"/>
    </location>
</feature>
<dbReference type="Proteomes" id="UP000439123">
    <property type="component" value="Unassembled WGS sequence"/>
</dbReference>
<dbReference type="Gene3D" id="3.10.560.10">
    <property type="entry name" value="Outer membrane lipoprotein wza domain like"/>
    <property type="match status" value="2"/>
</dbReference>
<feature type="domain" description="Polysaccharide export protein N-terminal" evidence="3">
    <location>
        <begin position="98"/>
        <end position="170"/>
    </location>
</feature>
<dbReference type="InterPro" id="IPR019554">
    <property type="entry name" value="Soluble_ligand-bd"/>
</dbReference>
<evidence type="ECO:0000313" key="5">
    <source>
        <dbReference type="EMBL" id="VXA85444.1"/>
    </source>
</evidence>
<dbReference type="Gene3D" id="3.30.1950.10">
    <property type="entry name" value="wza like domain"/>
    <property type="match status" value="1"/>
</dbReference>
<organism evidence="5 6">
    <name type="scientific">Aeromonas veronii</name>
    <dbReference type="NCBI Taxonomy" id="654"/>
    <lineage>
        <taxon>Bacteria</taxon>
        <taxon>Pseudomonadati</taxon>
        <taxon>Pseudomonadota</taxon>
        <taxon>Gammaproteobacteria</taxon>
        <taxon>Aeromonadales</taxon>
        <taxon>Aeromonadaceae</taxon>
        <taxon>Aeromonas</taxon>
    </lineage>
</organism>
<evidence type="ECO:0000259" key="3">
    <source>
        <dbReference type="Pfam" id="PF02563"/>
    </source>
</evidence>
<keyword evidence="1" id="KW-0732">Signal</keyword>
<evidence type="ECO:0000256" key="1">
    <source>
        <dbReference type="ARBA" id="ARBA00022729"/>
    </source>
</evidence>
<dbReference type="AlphaFoldDB" id="A0A653L3B2"/>
<dbReference type="Pfam" id="PF02563">
    <property type="entry name" value="Poly_export"/>
    <property type="match status" value="1"/>
</dbReference>
<dbReference type="InterPro" id="IPR049712">
    <property type="entry name" value="Poly_export"/>
</dbReference>
<evidence type="ECO:0000259" key="4">
    <source>
        <dbReference type="Pfam" id="PF10531"/>
    </source>
</evidence>
<name>A0A653L3B2_AERVE</name>
<dbReference type="PANTHER" id="PTHR33619:SF3">
    <property type="entry name" value="POLYSACCHARIDE EXPORT PROTEIN GFCE-RELATED"/>
    <property type="match status" value="1"/>
</dbReference>
<dbReference type="InterPro" id="IPR003715">
    <property type="entry name" value="Poly_export_N"/>
</dbReference>
<keyword evidence="2" id="KW-1133">Transmembrane helix</keyword>